<name>W4L7L1_9BACT</name>
<dbReference type="AlphaFoldDB" id="W4L7L1"/>
<sequence length="36" mass="4031">MATSFVEAFLIGISSIHHHNGFIQIMVREDETVRSG</sequence>
<dbReference type="EMBL" id="AZHX01002561">
    <property type="protein sequence ID" value="ETW93889.1"/>
    <property type="molecule type" value="Genomic_DNA"/>
</dbReference>
<protein>
    <submittedName>
        <fullName evidence="1">Uncharacterized protein</fullName>
    </submittedName>
</protein>
<reference evidence="1 2" key="1">
    <citation type="journal article" date="2014" name="Nature">
        <title>An environmental bacterial taxon with a large and distinct metabolic repertoire.</title>
        <authorList>
            <person name="Wilson M.C."/>
            <person name="Mori T."/>
            <person name="Ruckert C."/>
            <person name="Uria A.R."/>
            <person name="Helf M.J."/>
            <person name="Takada K."/>
            <person name="Gernert C."/>
            <person name="Steffens U.A."/>
            <person name="Heycke N."/>
            <person name="Schmitt S."/>
            <person name="Rinke C."/>
            <person name="Helfrich E.J."/>
            <person name="Brachmann A.O."/>
            <person name="Gurgui C."/>
            <person name="Wakimoto T."/>
            <person name="Kracht M."/>
            <person name="Crusemann M."/>
            <person name="Hentschel U."/>
            <person name="Abe I."/>
            <person name="Matsunaga S."/>
            <person name="Kalinowski J."/>
            <person name="Takeyama H."/>
            <person name="Piel J."/>
        </authorList>
    </citation>
    <scope>NUCLEOTIDE SEQUENCE [LARGE SCALE GENOMIC DNA]</scope>
    <source>
        <strain evidence="2">TSY2</strain>
    </source>
</reference>
<gene>
    <name evidence="1" type="ORF">ETSY2_50620</name>
</gene>
<evidence type="ECO:0000313" key="2">
    <source>
        <dbReference type="Proteomes" id="UP000019140"/>
    </source>
</evidence>
<comment type="caution">
    <text evidence="1">The sequence shown here is derived from an EMBL/GenBank/DDBJ whole genome shotgun (WGS) entry which is preliminary data.</text>
</comment>
<accession>W4L7L1</accession>
<proteinExistence type="predicted"/>
<keyword evidence="2" id="KW-1185">Reference proteome</keyword>
<dbReference type="HOGENOM" id="CLU_3355182_0_0_7"/>
<evidence type="ECO:0000313" key="1">
    <source>
        <dbReference type="EMBL" id="ETW93889.1"/>
    </source>
</evidence>
<dbReference type="Proteomes" id="UP000019140">
    <property type="component" value="Unassembled WGS sequence"/>
</dbReference>
<organism evidence="1 2">
    <name type="scientific">Candidatus Entotheonella gemina</name>
    <dbReference type="NCBI Taxonomy" id="1429439"/>
    <lineage>
        <taxon>Bacteria</taxon>
        <taxon>Pseudomonadati</taxon>
        <taxon>Nitrospinota/Tectimicrobiota group</taxon>
        <taxon>Candidatus Tectimicrobiota</taxon>
        <taxon>Candidatus Entotheonellia</taxon>
        <taxon>Candidatus Entotheonellales</taxon>
        <taxon>Candidatus Entotheonellaceae</taxon>
        <taxon>Candidatus Entotheonella</taxon>
    </lineage>
</organism>